<dbReference type="Gramene" id="QL03p009379:mrna">
    <property type="protein sequence ID" value="QL03p009379:mrna"/>
    <property type="gene ID" value="QL03p009379"/>
</dbReference>
<evidence type="ECO:0000256" key="5">
    <source>
        <dbReference type="ARBA" id="ARBA00022559"/>
    </source>
</evidence>
<evidence type="ECO:0000256" key="4">
    <source>
        <dbReference type="ARBA" id="ARBA00012313"/>
    </source>
</evidence>
<evidence type="ECO:0000256" key="3">
    <source>
        <dbReference type="ARBA" id="ARBA00006873"/>
    </source>
</evidence>
<keyword evidence="12" id="KW-0325">Glycoprotein</keyword>
<feature type="signal peptide" evidence="19">
    <location>
        <begin position="1"/>
        <end position="23"/>
    </location>
</feature>
<dbReference type="InterPro" id="IPR046796">
    <property type="entry name" value="Transposase_32_dom"/>
</dbReference>
<dbReference type="InParanoid" id="A0A7N2L554"/>
<evidence type="ECO:0000259" key="20">
    <source>
        <dbReference type="PROSITE" id="PS50873"/>
    </source>
</evidence>
<dbReference type="GO" id="GO:0140825">
    <property type="term" value="F:lactoperoxidase activity"/>
    <property type="evidence" value="ECO:0007669"/>
    <property type="project" value="UniProtKB-EC"/>
</dbReference>
<feature type="binding site" evidence="15">
    <location>
        <position position="395"/>
    </location>
    <ligand>
        <name>Ca(2+)</name>
        <dbReference type="ChEBI" id="CHEBI:29108"/>
        <label>1</label>
    </ligand>
</feature>
<evidence type="ECO:0000256" key="14">
    <source>
        <dbReference type="PIRSR" id="PIRSR600823-2"/>
    </source>
</evidence>
<keyword evidence="9" id="KW-0560">Oxidoreductase</keyword>
<dbReference type="PRINTS" id="PR00461">
    <property type="entry name" value="PLPEROXIDASE"/>
</dbReference>
<feature type="domain" description="Plant heme peroxidase family profile" evidence="20">
    <location>
        <begin position="344"/>
        <end position="661"/>
    </location>
</feature>
<dbReference type="FunFam" id="1.10.520.10:FF:000001">
    <property type="entry name" value="Peroxidase"/>
    <property type="match status" value="2"/>
</dbReference>
<feature type="binding site" evidence="15">
    <location>
        <position position="391"/>
    </location>
    <ligand>
        <name>Ca(2+)</name>
        <dbReference type="ChEBI" id="CHEBI:29108"/>
        <label>1</label>
    </ligand>
</feature>
<keyword evidence="6" id="KW-0349">Heme</keyword>
<evidence type="ECO:0000256" key="6">
    <source>
        <dbReference type="ARBA" id="ARBA00022617"/>
    </source>
</evidence>
<dbReference type="EMBL" id="LRBV02000003">
    <property type="status" value="NOT_ANNOTATED_CDS"/>
    <property type="molecule type" value="Genomic_DNA"/>
</dbReference>
<feature type="binding site" evidence="15">
    <location>
        <position position="407"/>
    </location>
    <ligand>
        <name>Ca(2+)</name>
        <dbReference type="ChEBI" id="CHEBI:29108"/>
        <label>1</label>
    </ligand>
</feature>
<reference evidence="21" key="2">
    <citation type="submission" date="2021-01" db="UniProtKB">
        <authorList>
            <consortium name="EnsemblPlants"/>
        </authorList>
    </citation>
    <scope>IDENTIFICATION</scope>
</reference>
<keyword evidence="19" id="KW-0732">Signal</keyword>
<feature type="disulfide bond" evidence="17">
    <location>
        <begin position="354"/>
        <end position="434"/>
    </location>
</feature>
<feature type="binding site" evidence="15">
    <location>
        <position position="386"/>
    </location>
    <ligand>
        <name>Ca(2+)</name>
        <dbReference type="ChEBI" id="CHEBI:29108"/>
        <label>1</label>
    </ligand>
</feature>
<dbReference type="InterPro" id="IPR000823">
    <property type="entry name" value="Peroxidase_pln"/>
</dbReference>
<evidence type="ECO:0000256" key="17">
    <source>
        <dbReference type="PIRSR" id="PIRSR600823-5"/>
    </source>
</evidence>
<keyword evidence="11 17" id="KW-1015">Disulfide bond</keyword>
<keyword evidence="22" id="KW-1185">Reference proteome</keyword>
<dbReference type="InterPro" id="IPR002016">
    <property type="entry name" value="Haem_peroxidase"/>
</dbReference>
<dbReference type="CDD" id="cd00693">
    <property type="entry name" value="secretory_peroxidase"/>
    <property type="match status" value="2"/>
</dbReference>
<feature type="binding site" evidence="15">
    <location>
        <position position="389"/>
    </location>
    <ligand>
        <name>Ca(2+)</name>
        <dbReference type="ChEBI" id="CHEBI:29108"/>
        <label>1</label>
    </ligand>
</feature>
<dbReference type="InterPro" id="IPR033905">
    <property type="entry name" value="Secretory_peroxidase"/>
</dbReference>
<feature type="region of interest" description="Disordered" evidence="18">
    <location>
        <begin position="465"/>
        <end position="485"/>
    </location>
</feature>
<evidence type="ECO:0000256" key="12">
    <source>
        <dbReference type="ARBA" id="ARBA00023180"/>
    </source>
</evidence>
<comment type="similarity">
    <text evidence="3">Belongs to the peroxidase family. Ascorbate peroxidase subfamily.</text>
</comment>
<feature type="binding site" evidence="14">
    <location>
        <position position="482"/>
    </location>
    <ligand>
        <name>substrate</name>
    </ligand>
</feature>
<protein>
    <recommendedName>
        <fullName evidence="4">peroxidase</fullName>
        <ecNumber evidence="4">1.11.1.7</ecNumber>
    </recommendedName>
</protein>
<dbReference type="PROSITE" id="PS00435">
    <property type="entry name" value="PEROXIDASE_1"/>
    <property type="match status" value="2"/>
</dbReference>
<proteinExistence type="inferred from homology"/>
<keyword evidence="7 15" id="KW-0479">Metal-binding</keyword>
<organism evidence="21 22">
    <name type="scientific">Quercus lobata</name>
    <name type="common">Valley oak</name>
    <dbReference type="NCBI Taxonomy" id="97700"/>
    <lineage>
        <taxon>Eukaryota</taxon>
        <taxon>Viridiplantae</taxon>
        <taxon>Streptophyta</taxon>
        <taxon>Embryophyta</taxon>
        <taxon>Tracheophyta</taxon>
        <taxon>Spermatophyta</taxon>
        <taxon>Magnoliopsida</taxon>
        <taxon>eudicotyledons</taxon>
        <taxon>Gunneridae</taxon>
        <taxon>Pentapetalae</taxon>
        <taxon>rosids</taxon>
        <taxon>fabids</taxon>
        <taxon>Fagales</taxon>
        <taxon>Fagaceae</taxon>
        <taxon>Quercus</taxon>
    </lineage>
</organism>
<feature type="binding site" evidence="15">
    <location>
        <position position="393"/>
    </location>
    <ligand>
        <name>Ca(2+)</name>
        <dbReference type="ChEBI" id="CHEBI:29108"/>
        <label>1</label>
    </ligand>
</feature>
<feature type="binding site" evidence="15">
    <location>
        <position position="573"/>
    </location>
    <ligand>
        <name>Ca(2+)</name>
        <dbReference type="ChEBI" id="CHEBI:29108"/>
        <label>2</label>
    </ligand>
</feature>
<dbReference type="GO" id="GO:0042744">
    <property type="term" value="P:hydrogen peroxide catabolic process"/>
    <property type="evidence" value="ECO:0007669"/>
    <property type="project" value="InterPro"/>
</dbReference>
<evidence type="ECO:0000256" key="15">
    <source>
        <dbReference type="PIRSR" id="PIRSR600823-3"/>
    </source>
</evidence>
<name>A0A7N2L554_QUELO</name>
<dbReference type="AlphaFoldDB" id="A0A7N2L554"/>
<dbReference type="EnsemblPlants" id="QL03p009379:mrna">
    <property type="protein sequence ID" value="QL03p009379:mrna"/>
    <property type="gene ID" value="QL03p009379"/>
</dbReference>
<dbReference type="GO" id="GO:0020037">
    <property type="term" value="F:heme binding"/>
    <property type="evidence" value="ECO:0007669"/>
    <property type="project" value="InterPro"/>
</dbReference>
<dbReference type="PROSITE" id="PS50873">
    <property type="entry name" value="PEROXIDASE_4"/>
    <property type="match status" value="2"/>
</dbReference>
<dbReference type="Gene3D" id="1.10.520.10">
    <property type="match status" value="2"/>
</dbReference>
<evidence type="ECO:0000256" key="1">
    <source>
        <dbReference type="ARBA" id="ARBA00000189"/>
    </source>
</evidence>
<dbReference type="SUPFAM" id="SSF48113">
    <property type="entry name" value="Heme-dependent peroxidases"/>
    <property type="match status" value="2"/>
</dbReference>
<feature type="chain" id="PRO_5029764539" description="peroxidase" evidence="19">
    <location>
        <begin position="24"/>
        <end position="1008"/>
    </location>
</feature>
<dbReference type="GO" id="GO:0006979">
    <property type="term" value="P:response to oxidative stress"/>
    <property type="evidence" value="ECO:0007669"/>
    <property type="project" value="InterPro"/>
</dbReference>
<dbReference type="PANTHER" id="PTHR31235">
    <property type="entry name" value="PEROXIDASE 25-RELATED"/>
    <property type="match status" value="1"/>
</dbReference>
<dbReference type="GO" id="GO:0046872">
    <property type="term" value="F:metal ion binding"/>
    <property type="evidence" value="ECO:0007669"/>
    <property type="project" value="UniProtKB-KW"/>
</dbReference>
<evidence type="ECO:0000256" key="8">
    <source>
        <dbReference type="ARBA" id="ARBA00022837"/>
    </source>
</evidence>
<dbReference type="FunFam" id="1.10.420.10:FF:000006">
    <property type="entry name" value="Peroxidase"/>
    <property type="match status" value="2"/>
</dbReference>
<feature type="binding site" evidence="15">
    <location>
        <position position="568"/>
    </location>
    <ligand>
        <name>Ca(2+)</name>
        <dbReference type="ChEBI" id="CHEBI:29108"/>
        <label>2</label>
    </ligand>
</feature>
<feature type="site" description="Transition state stabilizer" evidence="16">
    <location>
        <position position="381"/>
    </location>
</feature>
<evidence type="ECO:0000256" key="18">
    <source>
        <dbReference type="SAM" id="MobiDB-lite"/>
    </source>
</evidence>
<dbReference type="Gene3D" id="1.10.420.10">
    <property type="entry name" value="Peroxidase, domain 2"/>
    <property type="match status" value="2"/>
</dbReference>
<evidence type="ECO:0000256" key="13">
    <source>
        <dbReference type="PIRSR" id="PIRSR600823-1"/>
    </source>
</evidence>
<evidence type="ECO:0000313" key="21">
    <source>
        <dbReference type="EnsemblPlants" id="QL03p009379:mrna"/>
    </source>
</evidence>
<dbReference type="InterPro" id="IPR019794">
    <property type="entry name" value="Peroxidases_AS"/>
</dbReference>
<dbReference type="Pfam" id="PF20167">
    <property type="entry name" value="Transposase_32"/>
    <property type="match status" value="1"/>
</dbReference>
<dbReference type="InterPro" id="IPR019793">
    <property type="entry name" value="Peroxidases_heam-ligand_BS"/>
</dbReference>
<comment type="function">
    <text evidence="2">Removal of H(2)O(2), oxidation of toxic reductants, biosynthesis and degradation of lignin, suberization, auxin catabolism, response to environmental stresses such as wounding, pathogen attack and oxidative stress. These functions might be dependent on each isozyme/isoform in each plant tissue.</text>
</comment>
<comment type="cofactor">
    <cofactor evidence="15">
        <name>Ca(2+)</name>
        <dbReference type="ChEBI" id="CHEBI:29108"/>
    </cofactor>
    <text evidence="15">Binds 2 calcium ions per subunit.</text>
</comment>
<feature type="region of interest" description="Disordered" evidence="18">
    <location>
        <begin position="146"/>
        <end position="167"/>
    </location>
</feature>
<dbReference type="Pfam" id="PF00141">
    <property type="entry name" value="peroxidase"/>
    <property type="match status" value="2"/>
</dbReference>
<feature type="disulfide bond" evidence="17">
    <location>
        <begin position="519"/>
        <end position="551"/>
    </location>
</feature>
<feature type="disulfide bond" evidence="17">
    <location>
        <begin position="387"/>
        <end position="392"/>
    </location>
</feature>
<feature type="active site" description="Proton acceptor" evidence="13">
    <location>
        <position position="385"/>
    </location>
</feature>
<feature type="compositionally biased region" description="Basic and acidic residues" evidence="18">
    <location>
        <begin position="147"/>
        <end position="158"/>
    </location>
</feature>
<evidence type="ECO:0000256" key="16">
    <source>
        <dbReference type="PIRSR" id="PIRSR600823-4"/>
    </source>
</evidence>
<keyword evidence="5" id="KW-0575">Peroxidase</keyword>
<evidence type="ECO:0000256" key="10">
    <source>
        <dbReference type="ARBA" id="ARBA00023004"/>
    </source>
</evidence>
<keyword evidence="10 15" id="KW-0408">Iron</keyword>
<evidence type="ECO:0000256" key="19">
    <source>
        <dbReference type="SAM" id="SignalP"/>
    </source>
</evidence>
<dbReference type="InterPro" id="IPR010255">
    <property type="entry name" value="Haem_peroxidase_sf"/>
</dbReference>
<feature type="binding site" evidence="15">
    <location>
        <position position="565"/>
    </location>
    <ligand>
        <name>Ca(2+)</name>
        <dbReference type="ChEBI" id="CHEBI:29108"/>
        <label>2</label>
    </ligand>
</feature>
<dbReference type="PRINTS" id="PR00458">
    <property type="entry name" value="PEROXIDASE"/>
</dbReference>
<evidence type="ECO:0000256" key="2">
    <source>
        <dbReference type="ARBA" id="ARBA00002322"/>
    </source>
</evidence>
<comment type="catalytic activity">
    <reaction evidence="1">
        <text>2 a phenolic donor + H2O2 = 2 a phenolic radical donor + 2 H2O</text>
        <dbReference type="Rhea" id="RHEA:56136"/>
        <dbReference type="ChEBI" id="CHEBI:15377"/>
        <dbReference type="ChEBI" id="CHEBI:16240"/>
        <dbReference type="ChEBI" id="CHEBI:139520"/>
        <dbReference type="ChEBI" id="CHEBI:139521"/>
        <dbReference type="EC" id="1.11.1.7"/>
    </reaction>
</comment>
<dbReference type="Proteomes" id="UP000594261">
    <property type="component" value="Chromosome 3"/>
</dbReference>
<evidence type="ECO:0000256" key="7">
    <source>
        <dbReference type="ARBA" id="ARBA00022723"/>
    </source>
</evidence>
<feature type="domain" description="Plant heme peroxidase family profile" evidence="20">
    <location>
        <begin position="26"/>
        <end position="329"/>
    </location>
</feature>
<keyword evidence="8 15" id="KW-0106">Calcium</keyword>
<feature type="compositionally biased region" description="Basic and acidic residues" evidence="18">
    <location>
        <begin position="465"/>
        <end position="476"/>
    </location>
</feature>
<dbReference type="EC" id="1.11.1.7" evidence="4"/>
<evidence type="ECO:0000313" key="22">
    <source>
        <dbReference type="Proteomes" id="UP000594261"/>
    </source>
</evidence>
<accession>A0A7N2L554</accession>
<sequence>MTSIKFCLVFLVSMSLMVSMSLAMPSLNVGYYQSTCPSAETIVRNAVNKAVSSNPGLAAGLIRMHFHDCFVRGCDASVLLDSTPGNPAERDSPVNNPSLRGFEVIFEAKAALEAQCPQTVSCADIIAFAARDSAYKVGGVSCKVPSGRRDGRVSRENEPIDNLPPPTFNAQELEQRFVQKGLSLDEMVTLSGAHSIGRSHCSSFSKRLYNFSETNPQDPSMDPIFARDLKTKCPQNAGNVDPTVPLDVLTPNRLENKYYINLKNHHGLLTSDQSLLSSPSTVGIVRNNARQGEIWAYKFAAAMVKMGYVDVLTGSQVTMATTKFCLVFFVTMSMMVSMSLAMPSLKVGYYQSTCPSAETIVRNAVIKAVSSNPGLAAGLIRMHFHDCFVRGCDASVLLDSTPGNPAERDSPVNNPSLRGFEVIFEAKAALEAQCPQTVSCADIIAFAARDSAYKVGGISYKVPSGRRDGRVSRENEPIENLPPPTFNAQELEQRFARKGLSLDEMVTLSGAHSIGRSHCSSFSKRLYNFSETNPQDPSMDPIFSRDLKAKCPQNAGNVDPTVPLDVLTPNRLDNKYYINLKNQHGLLTSDQSLLSSPSTVGIVKNNAKHGETWAYKFAAAMVKMGYVDVLIGSQVLPCFGGLVAGMSSREHQSRLRCSKGKEPVIDVDDYPPQTKGTRSSSKSFDPNKFRSYAAYQSYENFFLHAKPLLERALDQSSLHDTDIPKWFAHKDWNYLLSDPDDAYEELVKEFYANAIVEGDELKCWVRKKCFSVSPTYLAEILHINRPIFRHSPIYDDLCPDEELLKESLGQDLEFSPNGKSISVSSLSPKLRVLTIVMFHNLYPLLSTGYMNLGRALFLHDLISDVEIDIYAHIFHVLRKTVLRTESRICFPFCSLISWILKLKGIYPTADESPIPKPSPINMRTFNASIGHSRKRAKPETSASHSGSHFSTLSLDEKLDRIVSSVHELNTKMSGLTASLHHQSTRWDMKFTSLQTQLDQIQRKLEEDD</sequence>
<dbReference type="PROSITE" id="PS00436">
    <property type="entry name" value="PEROXIDASE_2"/>
    <property type="match status" value="2"/>
</dbReference>
<reference evidence="21 22" key="1">
    <citation type="journal article" date="2016" name="G3 (Bethesda)">
        <title>First Draft Assembly and Annotation of the Genome of a California Endemic Oak Quercus lobata Nee (Fagaceae).</title>
        <authorList>
            <person name="Sork V.L."/>
            <person name="Fitz-Gibbon S.T."/>
            <person name="Puiu D."/>
            <person name="Crepeau M."/>
            <person name="Gugger P.F."/>
            <person name="Sherman R."/>
            <person name="Stevens K."/>
            <person name="Langley C.H."/>
            <person name="Pellegrini M."/>
            <person name="Salzberg S.L."/>
        </authorList>
    </citation>
    <scope>NUCLEOTIDE SEQUENCE [LARGE SCALE GENOMIC DNA]</scope>
    <source>
        <strain evidence="21 22">cv. SW786</strain>
    </source>
</reference>
<feature type="binding site" description="axial binding residue" evidence="15">
    <location>
        <position position="512"/>
    </location>
    <ligand>
        <name>heme b</name>
        <dbReference type="ChEBI" id="CHEBI:60344"/>
    </ligand>
    <ligandPart>
        <name>Fe</name>
        <dbReference type="ChEBI" id="CHEBI:18248"/>
    </ligandPart>
</feature>
<comment type="cofactor">
    <cofactor evidence="15">
        <name>heme b</name>
        <dbReference type="ChEBI" id="CHEBI:60344"/>
    </cofactor>
    <text evidence="15">Binds 1 heme b (iron(II)-protoporphyrin IX) group per subunit.</text>
</comment>
<evidence type="ECO:0000256" key="9">
    <source>
        <dbReference type="ARBA" id="ARBA00023002"/>
    </source>
</evidence>
<evidence type="ECO:0000256" key="11">
    <source>
        <dbReference type="ARBA" id="ARBA00023157"/>
    </source>
</evidence>